<evidence type="ECO:0000313" key="2">
    <source>
        <dbReference type="Proteomes" id="UP000499080"/>
    </source>
</evidence>
<sequence length="101" mass="11499">MFPMHGLITNVPSKLRYSLLFSVVSSVEGVDFSEARHHLGIQRSTDETPPVSKGAVIPEIRQWLYICRCMSECLFSQSNIRNLGTRLRQVASFWSRSARTL</sequence>
<gene>
    <name evidence="1" type="ORF">AVEN_182378_1</name>
</gene>
<comment type="caution">
    <text evidence="1">The sequence shown here is derived from an EMBL/GenBank/DDBJ whole genome shotgun (WGS) entry which is preliminary data.</text>
</comment>
<dbReference type="AlphaFoldDB" id="A0A4Y2LLG3"/>
<evidence type="ECO:0000313" key="1">
    <source>
        <dbReference type="EMBL" id="GBN14960.1"/>
    </source>
</evidence>
<dbReference type="Proteomes" id="UP000499080">
    <property type="component" value="Unassembled WGS sequence"/>
</dbReference>
<accession>A0A4Y2LLG3</accession>
<protein>
    <submittedName>
        <fullName evidence="1">Uncharacterized protein</fullName>
    </submittedName>
</protein>
<keyword evidence="2" id="KW-1185">Reference proteome</keyword>
<dbReference type="EMBL" id="BGPR01119161">
    <property type="protein sequence ID" value="GBN14960.1"/>
    <property type="molecule type" value="Genomic_DNA"/>
</dbReference>
<name>A0A4Y2LLG3_ARAVE</name>
<reference evidence="1 2" key="1">
    <citation type="journal article" date="2019" name="Sci. Rep.">
        <title>Orb-weaving spider Araneus ventricosus genome elucidates the spidroin gene catalogue.</title>
        <authorList>
            <person name="Kono N."/>
            <person name="Nakamura H."/>
            <person name="Ohtoshi R."/>
            <person name="Moran D.A.P."/>
            <person name="Shinohara A."/>
            <person name="Yoshida Y."/>
            <person name="Fujiwara M."/>
            <person name="Mori M."/>
            <person name="Tomita M."/>
            <person name="Arakawa K."/>
        </authorList>
    </citation>
    <scope>NUCLEOTIDE SEQUENCE [LARGE SCALE GENOMIC DNA]</scope>
</reference>
<proteinExistence type="predicted"/>
<organism evidence="1 2">
    <name type="scientific">Araneus ventricosus</name>
    <name type="common">Orbweaver spider</name>
    <name type="synonym">Epeira ventricosa</name>
    <dbReference type="NCBI Taxonomy" id="182803"/>
    <lineage>
        <taxon>Eukaryota</taxon>
        <taxon>Metazoa</taxon>
        <taxon>Ecdysozoa</taxon>
        <taxon>Arthropoda</taxon>
        <taxon>Chelicerata</taxon>
        <taxon>Arachnida</taxon>
        <taxon>Araneae</taxon>
        <taxon>Araneomorphae</taxon>
        <taxon>Entelegynae</taxon>
        <taxon>Araneoidea</taxon>
        <taxon>Araneidae</taxon>
        <taxon>Araneus</taxon>
    </lineage>
</organism>